<dbReference type="GeneID" id="91484360"/>
<dbReference type="GO" id="GO:0051287">
    <property type="term" value="F:NAD binding"/>
    <property type="evidence" value="ECO:0007669"/>
    <property type="project" value="InterPro"/>
</dbReference>
<dbReference type="KEGG" id="nda:Ndas_1760"/>
<feature type="domain" description="Semialdehyde dehydrogenase NAD-binding" evidence="2">
    <location>
        <begin position="3"/>
        <end position="103"/>
    </location>
</feature>
<dbReference type="Gene3D" id="3.40.50.720">
    <property type="entry name" value="NAD(P)-binding Rossmann-like Domain"/>
    <property type="match status" value="1"/>
</dbReference>
<reference evidence="3 4" key="1">
    <citation type="journal article" date="2010" name="Stand. Genomic Sci.">
        <title>Complete genome sequence of Nocardiopsis dassonvillei type strain (IMRU 509).</title>
        <authorList>
            <person name="Sun H."/>
            <person name="Lapidus A."/>
            <person name="Nolan M."/>
            <person name="Lucas S."/>
            <person name="Del Rio T.G."/>
            <person name="Tice H."/>
            <person name="Cheng J.F."/>
            <person name="Tapia R."/>
            <person name="Han C."/>
            <person name="Goodwin L."/>
            <person name="Pitluck S."/>
            <person name="Pagani I."/>
            <person name="Ivanova N."/>
            <person name="Mavromatis K."/>
            <person name="Mikhailova N."/>
            <person name="Pati A."/>
            <person name="Chen A."/>
            <person name="Palaniappan K."/>
            <person name="Land M."/>
            <person name="Hauser L."/>
            <person name="Chang Y.J."/>
            <person name="Jeffries C.D."/>
            <person name="Djao O.D."/>
            <person name="Rohde M."/>
            <person name="Sikorski J."/>
            <person name="Goker M."/>
            <person name="Woyke T."/>
            <person name="Bristow J."/>
            <person name="Eisen J.A."/>
            <person name="Markowitz V."/>
            <person name="Hugenholtz P."/>
            <person name="Kyrpides N.C."/>
            <person name="Klenk H.P."/>
        </authorList>
    </citation>
    <scope>NUCLEOTIDE SEQUENCE [LARGE SCALE GENOMIC DNA]</scope>
    <source>
        <strain evidence="4">ATCC 23218 / DSM 43111 / CIP 107115 / JCM 7437 / KCTC 9190 / NBRC 14626 / NCTC 10488 / NRRL B-5397 / IMRU 509</strain>
    </source>
</reference>
<evidence type="ECO:0000256" key="1">
    <source>
        <dbReference type="SAM" id="MobiDB-lite"/>
    </source>
</evidence>
<dbReference type="InterPro" id="IPR036291">
    <property type="entry name" value="NAD(P)-bd_dom_sf"/>
</dbReference>
<dbReference type="Pfam" id="PF13460">
    <property type="entry name" value="NAD_binding_10"/>
    <property type="match status" value="1"/>
</dbReference>
<organism evidence="3 4">
    <name type="scientific">Nocardiopsis dassonvillei (strain ATCC 23218 / DSM 43111 / CIP 107115 / JCM 7437 / KCTC 9190 / NBRC 14626 / NCTC 10488 / NRRL B-5397 / IMRU 509)</name>
    <name type="common">Actinomadura dassonvillei</name>
    <dbReference type="NCBI Taxonomy" id="446468"/>
    <lineage>
        <taxon>Bacteria</taxon>
        <taxon>Bacillati</taxon>
        <taxon>Actinomycetota</taxon>
        <taxon>Actinomycetes</taxon>
        <taxon>Streptosporangiales</taxon>
        <taxon>Nocardiopsidaceae</taxon>
        <taxon>Nocardiopsis</taxon>
    </lineage>
</organism>
<dbReference type="HOGENOM" id="CLU_044850_1_0_11"/>
<dbReference type="EMBL" id="CP002040">
    <property type="protein sequence ID" value="ADH67188.1"/>
    <property type="molecule type" value="Genomic_DNA"/>
</dbReference>
<dbReference type="PANTHER" id="PTHR43781:SF1">
    <property type="entry name" value="SACCHAROPINE DEHYDROGENASE"/>
    <property type="match status" value="1"/>
</dbReference>
<protein>
    <submittedName>
        <fullName evidence="3">NAD-dependent epimerase/dehydratase</fullName>
    </submittedName>
</protein>
<keyword evidence="4" id="KW-1185">Reference proteome</keyword>
<evidence type="ECO:0000259" key="2">
    <source>
        <dbReference type="SMART" id="SM00859"/>
    </source>
</evidence>
<dbReference type="AlphaFoldDB" id="D7B5C1"/>
<evidence type="ECO:0000313" key="3">
    <source>
        <dbReference type="EMBL" id="ADH67188.1"/>
    </source>
</evidence>
<sequence length="366" mass="37206">MTRVGVLGAAGAVGSALLARLAGTGARLTAGVRDPGRLSGPPPGAAVRVVDAEDPAGLAEFCASHDVVVNCAGPSALLGDRVLRAATASGAHYVSVGDDGRDHLSPAGPDDPGPAPGRCALLGAGLLPGLSTLLPRVLADGFDRVTDMTVHSGGLERFTPAAARDYVAGLASGADRSLAAWRGRRVAGALRPEADARLPFLPRPVSLHPFLSPEAERLARALSLERLDWWHVFEGTRTTDALAGTRGRGVTDPDALADLLVRASGLEVFGRTQYQALVLRAGGRIGGRERTRVLALTGAGPALSAEAAALAVRFAAGGGAADGTHWAGEALPTAGVLDGLRDAPGVAFLRLTDDDDAHSGVEEGVL</sequence>
<name>D7B5C1_NOCDD</name>
<dbReference type="RefSeq" id="WP_013152795.1">
    <property type="nucleotide sequence ID" value="NC_014210.1"/>
</dbReference>
<evidence type="ECO:0000313" key="4">
    <source>
        <dbReference type="Proteomes" id="UP000002219"/>
    </source>
</evidence>
<dbReference type="STRING" id="446468.Ndas_1760"/>
<dbReference type="Proteomes" id="UP000002219">
    <property type="component" value="Chromosome 1"/>
</dbReference>
<dbReference type="SMART" id="SM00859">
    <property type="entry name" value="Semialdhyde_dh"/>
    <property type="match status" value="1"/>
</dbReference>
<dbReference type="PANTHER" id="PTHR43781">
    <property type="entry name" value="SACCHAROPINE DEHYDROGENASE"/>
    <property type="match status" value="1"/>
</dbReference>
<dbReference type="eggNOG" id="COG1748">
    <property type="taxonomic scope" value="Bacteria"/>
</dbReference>
<dbReference type="InterPro" id="IPR000534">
    <property type="entry name" value="Semialdehyde_DH_NAD-bd"/>
</dbReference>
<dbReference type="SUPFAM" id="SSF51735">
    <property type="entry name" value="NAD(P)-binding Rossmann-fold domains"/>
    <property type="match status" value="1"/>
</dbReference>
<dbReference type="InterPro" id="IPR016040">
    <property type="entry name" value="NAD(P)-bd_dom"/>
</dbReference>
<dbReference type="OrthoDB" id="4414717at2"/>
<gene>
    <name evidence="3" type="ordered locus">Ndas_1760</name>
</gene>
<dbReference type="GO" id="GO:0016620">
    <property type="term" value="F:oxidoreductase activity, acting on the aldehyde or oxo group of donors, NAD or NADP as acceptor"/>
    <property type="evidence" value="ECO:0007669"/>
    <property type="project" value="InterPro"/>
</dbReference>
<accession>D7B5C1</accession>
<feature type="region of interest" description="Disordered" evidence="1">
    <location>
        <begin position="97"/>
        <end position="116"/>
    </location>
</feature>
<proteinExistence type="predicted"/>